<protein>
    <submittedName>
        <fullName evidence="2">Uncharacterized protein</fullName>
    </submittedName>
</protein>
<dbReference type="EMBL" id="KZ679011">
    <property type="protein sequence ID" value="PSS18760.1"/>
    <property type="molecule type" value="Genomic_DNA"/>
</dbReference>
<organism evidence="2 3">
    <name type="scientific">Amorphotheca resinae ATCC 22711</name>
    <dbReference type="NCBI Taxonomy" id="857342"/>
    <lineage>
        <taxon>Eukaryota</taxon>
        <taxon>Fungi</taxon>
        <taxon>Dikarya</taxon>
        <taxon>Ascomycota</taxon>
        <taxon>Pezizomycotina</taxon>
        <taxon>Leotiomycetes</taxon>
        <taxon>Helotiales</taxon>
        <taxon>Amorphothecaceae</taxon>
        <taxon>Amorphotheca</taxon>
    </lineage>
</organism>
<gene>
    <name evidence="2" type="ORF">M430DRAFT_28163</name>
</gene>
<accession>A0A2T3B2G9</accession>
<dbReference type="RefSeq" id="XP_024721112.1">
    <property type="nucleotide sequence ID" value="XM_024865766.1"/>
</dbReference>
<evidence type="ECO:0000256" key="1">
    <source>
        <dbReference type="SAM" id="MobiDB-lite"/>
    </source>
</evidence>
<feature type="region of interest" description="Disordered" evidence="1">
    <location>
        <begin position="1"/>
        <end position="54"/>
    </location>
</feature>
<dbReference type="Proteomes" id="UP000241818">
    <property type="component" value="Unassembled WGS sequence"/>
</dbReference>
<dbReference type="InParanoid" id="A0A2T3B2G9"/>
<feature type="region of interest" description="Disordered" evidence="1">
    <location>
        <begin position="134"/>
        <end position="178"/>
    </location>
</feature>
<dbReference type="GeneID" id="36573847"/>
<name>A0A2T3B2G9_AMORE</name>
<proteinExistence type="predicted"/>
<feature type="compositionally biased region" description="Basic and acidic residues" evidence="1">
    <location>
        <begin position="134"/>
        <end position="151"/>
    </location>
</feature>
<feature type="compositionally biased region" description="Polar residues" evidence="1">
    <location>
        <begin position="1"/>
        <end position="16"/>
    </location>
</feature>
<sequence length="178" mass="20206">MPLFSRPSSNPTSLPQITHLKPIPESQPELEAESETRRVQMASKGKNPAYTTEGKPVVAGRCLPKVTAREISTPAPVICGSPVEQARVAKLLKEAEERDAWCERFDAAQPSGRTLGVNDSGFHELLGAFRKEMEEKKKMKEEEKRREEEKAKKKKKAKESEIQEGEEKGKKWYRRFRA</sequence>
<dbReference type="AlphaFoldDB" id="A0A2T3B2G9"/>
<evidence type="ECO:0000313" key="3">
    <source>
        <dbReference type="Proteomes" id="UP000241818"/>
    </source>
</evidence>
<keyword evidence="3" id="KW-1185">Reference proteome</keyword>
<evidence type="ECO:0000313" key="2">
    <source>
        <dbReference type="EMBL" id="PSS18760.1"/>
    </source>
</evidence>
<reference evidence="2 3" key="1">
    <citation type="journal article" date="2018" name="New Phytol.">
        <title>Comparative genomics and transcriptomics depict ericoid mycorrhizal fungi as versatile saprotrophs and plant mutualists.</title>
        <authorList>
            <person name="Martino E."/>
            <person name="Morin E."/>
            <person name="Grelet G.A."/>
            <person name="Kuo A."/>
            <person name="Kohler A."/>
            <person name="Daghino S."/>
            <person name="Barry K.W."/>
            <person name="Cichocki N."/>
            <person name="Clum A."/>
            <person name="Dockter R.B."/>
            <person name="Hainaut M."/>
            <person name="Kuo R.C."/>
            <person name="LaButti K."/>
            <person name="Lindahl B.D."/>
            <person name="Lindquist E.A."/>
            <person name="Lipzen A."/>
            <person name="Khouja H.R."/>
            <person name="Magnuson J."/>
            <person name="Murat C."/>
            <person name="Ohm R.A."/>
            <person name="Singer S.W."/>
            <person name="Spatafora J.W."/>
            <person name="Wang M."/>
            <person name="Veneault-Fourrey C."/>
            <person name="Henrissat B."/>
            <person name="Grigoriev I.V."/>
            <person name="Martin F.M."/>
            <person name="Perotto S."/>
        </authorList>
    </citation>
    <scope>NUCLEOTIDE SEQUENCE [LARGE SCALE GENOMIC DNA]</scope>
    <source>
        <strain evidence="2 3">ATCC 22711</strain>
    </source>
</reference>
<feature type="compositionally biased region" description="Basic and acidic residues" evidence="1">
    <location>
        <begin position="158"/>
        <end position="170"/>
    </location>
</feature>